<accession>A0A2T0UPJ3</accession>
<comment type="caution">
    <text evidence="1">The sequence shown here is derived from an EMBL/GenBank/DDBJ whole genome shotgun (WGS) entry which is preliminary data.</text>
</comment>
<dbReference type="InterPro" id="IPR022536">
    <property type="entry name" value="EspC"/>
</dbReference>
<proteinExistence type="predicted"/>
<protein>
    <submittedName>
        <fullName evidence="1">Excreted virulence factor EspC (Type VII ESX diderm)</fullName>
    </submittedName>
</protein>
<dbReference type="RefSeq" id="WP_106363658.1">
    <property type="nucleotide sequence ID" value="NZ_PVTJ01000003.1"/>
</dbReference>
<dbReference type="Pfam" id="PF10824">
    <property type="entry name" value="T7SS_ESX_EspC"/>
    <property type="match status" value="1"/>
</dbReference>
<keyword evidence="2" id="KW-1185">Reference proteome</keyword>
<name>A0A2T0UPJ3_9ACTN</name>
<organism evidence="1 2">
    <name type="scientific">Glycomyces artemisiae</name>
    <dbReference type="NCBI Taxonomy" id="1076443"/>
    <lineage>
        <taxon>Bacteria</taxon>
        <taxon>Bacillati</taxon>
        <taxon>Actinomycetota</taxon>
        <taxon>Actinomycetes</taxon>
        <taxon>Glycomycetales</taxon>
        <taxon>Glycomycetaceae</taxon>
        <taxon>Glycomyces</taxon>
    </lineage>
</organism>
<gene>
    <name evidence="1" type="ORF">B0I28_103221</name>
</gene>
<dbReference type="EMBL" id="PVTJ01000003">
    <property type="protein sequence ID" value="PRY59747.1"/>
    <property type="molecule type" value="Genomic_DNA"/>
</dbReference>
<dbReference type="Proteomes" id="UP000238176">
    <property type="component" value="Unassembled WGS sequence"/>
</dbReference>
<evidence type="ECO:0000313" key="2">
    <source>
        <dbReference type="Proteomes" id="UP000238176"/>
    </source>
</evidence>
<dbReference type="OrthoDB" id="3688882at2"/>
<sequence>MGRLQVQIDELHTHAVHLRGIHERFQAVQDASAHISGGEDAYGALCAFFPSILHERHAAQEELVREIAFNVASLAGAVSDSADEYEDADKQNASVFKAINSSAAGPVEP</sequence>
<dbReference type="AlphaFoldDB" id="A0A2T0UPJ3"/>
<evidence type="ECO:0000313" key="1">
    <source>
        <dbReference type="EMBL" id="PRY59747.1"/>
    </source>
</evidence>
<dbReference type="GO" id="GO:0009306">
    <property type="term" value="P:protein secretion"/>
    <property type="evidence" value="ECO:0007669"/>
    <property type="project" value="InterPro"/>
</dbReference>
<reference evidence="1 2" key="1">
    <citation type="submission" date="2018-03" db="EMBL/GenBank/DDBJ databases">
        <title>Genomic Encyclopedia of Type Strains, Phase III (KMG-III): the genomes of soil and plant-associated and newly described type strains.</title>
        <authorList>
            <person name="Whitman W."/>
        </authorList>
    </citation>
    <scope>NUCLEOTIDE SEQUENCE [LARGE SCALE GENOMIC DNA]</scope>
    <source>
        <strain evidence="1 2">CGMCC 4.7067</strain>
    </source>
</reference>